<dbReference type="InterPro" id="IPR015919">
    <property type="entry name" value="Cadherin-like_sf"/>
</dbReference>
<dbReference type="InterPro" id="IPR018511">
    <property type="entry name" value="Hemolysin-typ_Ca-bd_CS"/>
</dbReference>
<accession>A0ABX2C587</accession>
<feature type="compositionally biased region" description="Low complexity" evidence="1">
    <location>
        <begin position="155"/>
        <end position="167"/>
    </location>
</feature>
<reference evidence="3" key="1">
    <citation type="submission" date="2020-05" db="EMBL/GenBank/DDBJ databases">
        <title>Nod-independent and nitrogen-fixing Bradyrhizobium aeschynomene sp. nov. isolated from nodules of Aeschynomene indica.</title>
        <authorList>
            <person name="Zhang Z."/>
        </authorList>
    </citation>
    <scope>NUCLEOTIDE SEQUENCE</scope>
    <source>
        <strain evidence="3">83012</strain>
    </source>
</reference>
<feature type="region of interest" description="Disordered" evidence="1">
    <location>
        <begin position="1995"/>
        <end position="2015"/>
    </location>
</feature>
<dbReference type="Gene3D" id="2.60.40.10">
    <property type="entry name" value="Immunoglobulins"/>
    <property type="match status" value="3"/>
</dbReference>
<dbReference type="InterPro" id="IPR001343">
    <property type="entry name" value="Hemolysn_Ca-bd"/>
</dbReference>
<dbReference type="Pfam" id="PF00353">
    <property type="entry name" value="HemolysinCabind"/>
    <property type="match status" value="5"/>
</dbReference>
<dbReference type="EMBL" id="JABFDN010000001">
    <property type="protein sequence ID" value="NPU63456.1"/>
    <property type="molecule type" value="Genomic_DNA"/>
</dbReference>
<dbReference type="Gene3D" id="2.60.40.2700">
    <property type="match status" value="1"/>
</dbReference>
<dbReference type="NCBIfam" id="TIGR03661">
    <property type="entry name" value="T1SS_VCA0849"/>
    <property type="match status" value="1"/>
</dbReference>
<dbReference type="NCBIfam" id="NF012211">
    <property type="entry name" value="tand_rpt_95"/>
    <property type="match status" value="2"/>
</dbReference>
<dbReference type="SMART" id="SM00736">
    <property type="entry name" value="CADG"/>
    <property type="match status" value="2"/>
</dbReference>
<dbReference type="InterPro" id="IPR010221">
    <property type="entry name" value="VCBS_dom"/>
</dbReference>
<dbReference type="InterPro" id="IPR006644">
    <property type="entry name" value="Cadg"/>
</dbReference>
<gene>
    <name evidence="3" type="ORF">HL667_00415</name>
</gene>
<dbReference type="InterPro" id="IPR040853">
    <property type="entry name" value="RapA2_cadherin-like"/>
</dbReference>
<dbReference type="SUPFAM" id="SSF49313">
    <property type="entry name" value="Cadherin-like"/>
    <property type="match status" value="1"/>
</dbReference>
<dbReference type="NCBIfam" id="TIGR03660">
    <property type="entry name" value="T1SS_rpt_143"/>
    <property type="match status" value="10"/>
</dbReference>
<dbReference type="Pfam" id="PF17803">
    <property type="entry name" value="Cadherin_4"/>
    <property type="match status" value="4"/>
</dbReference>
<feature type="region of interest" description="Disordered" evidence="1">
    <location>
        <begin position="2143"/>
        <end position="2187"/>
    </location>
</feature>
<dbReference type="SUPFAM" id="SSF51120">
    <property type="entry name" value="beta-Roll"/>
    <property type="match status" value="4"/>
</dbReference>
<dbReference type="Pfam" id="PF17963">
    <property type="entry name" value="Big_9"/>
    <property type="match status" value="2"/>
</dbReference>
<dbReference type="PROSITE" id="PS00330">
    <property type="entry name" value="HEMOLYSIN_CALCIUM"/>
    <property type="match status" value="4"/>
</dbReference>
<sequence length="5206" mass="530494">MNAPVLLAQLTGTSSQPTSASAKHIKIGKPQGSQSVTVQLNGQNQIDLSEIASERLTFVKIGSRLIILFDNQSTVAIEPVFDNNGAPLKDVSFEVGPDRIINGDQFAELFPITTDQSVLPAAGTAGAPGVPAGANFGAFTIDQLTGGTPLALLAGESTGTNFGDTPTTPNPTPIPGGVQSALLNEDGLSEGQPGGNGDVGGVATSFTGSLNVDFGTDVIGRAFAFAASQPGLAGLTSGGEEVHFAITTVNGQPELIGYIGSDPSIAANQVFTITLDAQTTIAGTYTVTLLRPLDHPVFGTEDTLNLTVNVIAIDGSGDTAPVTIVIGVNDDSPVASTVETTALAEQTNGEGGFVQTTETVDLGISWGADSGNSKVDGGSTGTVVDGDRSLVFASSEIATLQALGLTSNGETISYSLSADGTEIIATAGSGEGERTIFTVTLSDTGSGSYTFTLSDNIDHNGANGASQPLTFNVVATDADGDPVDSAFTVNIGDDGPSFGERPSYSVVDEDGLGNPGDSYHSGGEEGSEGDSFKLAVIKSGDADGEDLTVTETLGIRWGSDDANINVDGGINGAPVNGDRAVTFSADVVSTLEAQNLTSDGFTLRYELSSNGTVLTAYRYDAEHETYVGADGKPLNVEGSEGLSGAVVFTVSLSDVDRGSYTFTLSGNLDHPEHGAEDDITLDLGFVATDSDGDQITDTFTVKVNDDALVFGEKPSYSVVDEDGLGNSGDSYKGGTDAYGEDLTVTDTLGIRWGADSANSHVDGGITGASVNGDRAVTFAPDVVATLEAQNLTSDGFALRYELSADGTTLTAYRADALSEGSEGGSGTLVFTVSLSDQGYGSYTFTLSANLDHPQHGSEDDLTLHLGFVATDSDGDAITDVFTVKINDDAPAFSEEQQSAGQVDEDGLGNVGDSYEEGNDAAGADLTVTKSLGILWGADSANSHVDGGIDGSPVNGDRAVTFDSMAIPSLAELGLTSNGVALTYAVTENGTLLTAYRFDGEHYIDANGQPTEDLAGAAVFTVSLSDQNAGSYTFTLTGNLDHPVHGSEDNQALFFSYTATDSDGDAINGSFVVEVNDDAPVLDGKPSHTVVDEDGLGNDGNSYEDGGDAAGAELTATGTLGIVWGADSANGNVDGGINGSPVNGDRAVTFAANVVASLQAQNLTSDGFVLHYEVSSNGTVLTAYRYDAANETYIGADGKPTEQAGAAVFTVSLSDKEAGSYTFELTGNLDHPVHGTEDDITLNLGFVATDSDGDAITGSFTVDVNDDAPTFGERVSYSVVDEDGLGNPGNSYADGKDAAGVNLTVTDFLGIQWGADSANSQVDGGISGSPVNGDRAVTFAADVIATLDAKNLTSNGFGLTYAVSENGTLLSAYRYDAAHETYVDANGKPTDDPASAAVFTVSLSDQGQGAYTFTLIDNIDHPARNTEDDVTLTLGFVATDSDGDAVTNTFTVKVNDDAPVLNREIATGVVDEDGLATGIAGGPNDVPGQNTVATGNLGISWGADSANNLGNVGITGASPVAGDRAVTFASDATTTLAGQHLTSNGVALTYAVSEGGTLITAYRFDGQHYIDGNGNWTNSKANAAVFTVKLSDVDSGSYTFTLLDNLDHPVPNTEDNIGLTLKYVVTDSDGDQVSGTFKVNVNDDSPVAQIGTAKSIGEADLNAGGDCDFGGHDDDGHHCDGHGGGSDPQVTGALNINWGADNNDRGAADRSVSFANTSNAAADVHLTNGSDVALSGLTSDGQTVKYAFDHGVLVGYTGSNLAFGQRVFEVSLDDDGTGTYTFKLLGNLDHPAGQGSNVVKLTFDYTATDSDGDSSSSTFTVTVVDDVPTIGHADNETVSESNLPTDLYDVAFPDSPYSTVQTGGLAISWGADDNDSGATNNRSVAFFNTTAPDGLTSNGYAVSYVISADGTTLTAVTTDHRTVFTVTLSDDGDGSYKFTLLDNIDHSGAGSDSRALNFGFKATDSDGDSATSSFTVQVTDDVPTIGCADDETVSEASLPTTSYDTSHPDASNSTVQTGDLDISWGADDNNSGVGHNRSVVFTTAAGATGLTSDGSAISYTVSSDGTLLTAVSADNRTIFTIQLSDSGDGSYKFTLYDNLDHPSSGANKDSLPLTFGFKASDSDGDSVTSTFKVNVIDTAPVAAAGDSRTVDEDDLSNGTDSSKESTTVNGDLNISWGSDDNNKTAGGGLGDRSVSFRYSSASANVDAEDSSGRNLTLTSDGQTVKYVFENGVLVGYTGTDLAHGTRVFEVSLSDQNDGSYSFKLLGNIDHPAGSGENLVNLTFSFTATDGDGDTSSNSFTVSVKDDVPVVGTPSGATLTENTTGAAGAETFETQTASTIALNINWGADDSNAGTANRAIAFDPTIDSGDIVRTTGSGSPALTSNGVTVQFIRVSDTEIWGVANDNGGSLSLSDRKVFHVTLSDNGSGNYTFELLDNVDHIGSGQTNALALKLGFTATDADGDSATGNFTVTINDDNGRPAIGTPVAGTVDEDGLSGGNTAAATGDVAGANVAATGSLAISWGADDNNSGSANRAVAFSGFTNGANASSDAGLLKVNGEQVKYWVVGNTLYGYTGSNPVNANTAPAAANQVFKVSLDDSGSGSYSFTLLKHVDHPAGQSENDIKLTFGFTATDADGDSTSSSFAVTINDDSPVATATVQSVAVYESELPNGTVTVANGGLHGGDLNGDANGNDSYYTGNLTSLVSFGADKPGTYTVEKTNLAPELLSLTSGGVALTYSIDTANNMLVAKAGSVTIFEFQVDATTGQYSFRLKGALDHVGTGHDNALTLDMSTAVTAVDSDGDSLALHGQIIITVNDDSAQSQDVDTVAISEAAGSVSTGAVDLQIIYGADGDSSGPSVTFPGASPVRVYDAAHHQMSGLTSLGFGLSYVLSADHTTLTAYRMSGSDYVGQNGQVTGNAADAAVFTVTLSETGSGSYNFTLLQPLDHPAPIGTASAADQYLDLNFAFEVEDRDHDVFANNFTVRVDAAGTVTTTRYDAANSPVFINLGDSSATILGETVGAHSVTDRASVTDKVVGIDKLGGVTEAHGSGGDDILVGGSGIDKLFGGAGNDVIKGGAAADQLFGGSGNDTFLHTVGDGDDVVDGGSESGSAFPDYDVLAISGDANARNFTIGKTSSGTAIDPTLNDAAASNATDILVRYDGPNGATIRADEIERVTITGGGASDTVTITDISGTAIAPSTIVFNGGSGNDTLDLTRFAGNTSVVSDGGSDSDTVKFGFKLADATYTKVFGSDGVTLIGVQVTHGGLTDTFTNYESFTFTDGTRTLTGIFNTPPVAHDDKVDASEDSPLTINALLNLLNNDTDVDNDTLTVTGVGNATHGTVSLNNGNPLFTPDRNFSGVAGFDYTISDGDGGTATAHVTVDVAPKADSPTIGFFEVGPATGAEDSAVALKVMTAGVSDHDGSENLRMLITGYPDGATFSVGHAGTGADAGKWVIDDQTAIVNFNSQPLKVTPPANYNGTFTLSVSVEVTDQATLSDGQVHRDVAITDLQTIDVTVTPVNDAPEIHAPTQVTTNEDTSFQFTGANAFNFSDADGDVVAFVRLDIVGGTLSIPSLGVFDASQTLTMSGFKISDLNNYLASAVFTPAANNDVAGSVTITINDNGNVGSGGSLSATQTITININPIEDAPVAADDTATATEDTTLTVSSPVQGVLHNDRDPDTGDTLSVVAGDFTTAKGGTIHFNADGTYVYKPKADFYGADTIDYTVRDAAGQTDTGTLTINVTPVNDAPEVHAPTQVTANQGVAFAFSGTNAITFSDADGDVVAFVRLDIVGGTISIPSLGVFDASQTLTMSGFKISDLNHYLESAVFTPNSDQPGSVTITINDNGNVGGGSLSDSQTVNIAVIPANDPPVANSDTNAVLEDGTINIAAANGVVRGSTGGSVADTDADTGVSSLVVSGVVAGTGSVTQGAGVGTSIEGAYGHLTLNADGSYTYVADKAAALAAGVNAIDTFTYTDKDPSGAVSNTATLKITVTGVNDAAVITGDTTGTIAEEGGVGNSQSSPLYAIARGDLNATDVDGHNDVWQAAASNTANGYGWFDIGSDGKWTYGLYNNNPTIQALKENQTTLTDSFTVYTEDGTPKTVTIQIIGNNDAPTLQNAIVDHNSAEDQPFSFTIPANTFADIDGRFDGTNGPLTLEAVQQDGSALPAWLHFDAATGTFSGTPPVNFAGAVNVTVYAGDGEYAASDTFTLTITPVNDGAATVTVTGTANQGQTLTANLGSDPDGAASNVVYHWLRDGAVINGASGTTYTLGANDVGHKISANVTYIDGQGFSENVTSSQTGTVTVPNHAPTFGSGTTAGSVTEDASYAAPTGNLVQNGTFSFYNNDWYTLDAWTVGGAHAVTVVGGRTDGGSADFYGASSSISQTISTVVGVTYTVDFYVMTYGTALTSAVDGTTVLTTSNWNLGWTEQSYQFTATSTSTTIKFASAGGAAIDDISVQASTVVTPGVEKASGAIAFTDVEGDVQTVTYSTPNGSNYYGSFNATVDNTNHKVNWTFSVNDADIQSLRASDHIDQTYTVKIDDGHGGTTTQTVTITVNGVNDAASISGTAAGTVKEDGTLTAGGTLTVSDVDSGENQFQTPASLAGTYGTFTFNAVTGAWGYTLNNSAANVQALNDGDVKHDTLTVKSVDGTASQVIDVTINGTNEPAPLAVVDTTSVDGRYALSKNTDSPNTISLNAASLFSGGYGTVTYTYALVYSSTGDDGWIQRSGNQFSGNPDNNDAGLYVYKVTATDSVSSVSTYLAFNALDNGALNLTINSLSSNSNVVGSAPWLSGYSANDGDAITATVDNILEANANNGYDVMIGSSGGNNFNGGADDDGIYGLGGNDTLLGGANTDYINGGAGNDSIRGGSGNDFTIGGSGNDTFYWGVNDGVDIVDGGIGTDTFTIEGTSSQDLVWVTLAGGVITDVNGTKLSNIEAVTADLGSSSSDTLTYVTSEDVTVNLGAGTATGFSSIASIERVTGGSGDDTLIGSGANNTINGGDGDDIIRGGGGSDTIDGGVGIDLLDFSDATAGITFTLAQSSSNTTGPTLAGIGQDTYKNMEGVIGSNFNDTIIGSSSADVLIGGRGSDQLTGNGGSDTFKWQAGDLTGGGLDSILDFQSGSGGDVIDLSGLLSGVSGNHADAVRFVDGGGHSSLASANGSGVLNNGDLTLQVNLGSGWTNVATIKDTGTNFTGGDDVIKMILDNSHAQTQVHV</sequence>
<feature type="domain" description="Dystroglycan-type cadherin-like" evidence="2">
    <location>
        <begin position="3510"/>
        <end position="3643"/>
    </location>
</feature>
<organism evidence="3 4">
    <name type="scientific">Bradyrhizobium aeschynomenes</name>
    <dbReference type="NCBI Taxonomy" id="2734909"/>
    <lineage>
        <taxon>Bacteria</taxon>
        <taxon>Pseudomonadati</taxon>
        <taxon>Pseudomonadota</taxon>
        <taxon>Alphaproteobacteria</taxon>
        <taxon>Hyphomicrobiales</taxon>
        <taxon>Nitrobacteraceae</taxon>
        <taxon>Bradyrhizobium</taxon>
    </lineage>
</organism>
<dbReference type="Proteomes" id="UP000886476">
    <property type="component" value="Unassembled WGS sequence"/>
</dbReference>
<evidence type="ECO:0000259" key="2">
    <source>
        <dbReference type="SMART" id="SM00736"/>
    </source>
</evidence>
<proteinExistence type="predicted"/>
<feature type="domain" description="Dystroglycan-type cadherin-like" evidence="2">
    <location>
        <begin position="4109"/>
        <end position="4213"/>
    </location>
</feature>
<dbReference type="Pfam" id="PF05345">
    <property type="entry name" value="He_PIG"/>
    <property type="match status" value="1"/>
</dbReference>
<feature type="compositionally biased region" description="Polar residues" evidence="1">
    <location>
        <begin position="2155"/>
        <end position="2178"/>
    </location>
</feature>
<dbReference type="InterPro" id="IPR013783">
    <property type="entry name" value="Ig-like_fold"/>
</dbReference>
<dbReference type="InterPro" id="IPR011049">
    <property type="entry name" value="Serralysin-like_metalloprot_C"/>
</dbReference>
<keyword evidence="4" id="KW-1185">Reference proteome</keyword>
<dbReference type="Gene3D" id="2.60.40.2810">
    <property type="match status" value="1"/>
</dbReference>
<evidence type="ECO:0000313" key="3">
    <source>
        <dbReference type="EMBL" id="NPU63456.1"/>
    </source>
</evidence>
<evidence type="ECO:0000313" key="4">
    <source>
        <dbReference type="Proteomes" id="UP000886476"/>
    </source>
</evidence>
<dbReference type="InterPro" id="IPR019960">
    <property type="entry name" value="T1SS_VCA0849"/>
</dbReference>
<dbReference type="NCBIfam" id="TIGR01965">
    <property type="entry name" value="VCBS_repeat"/>
    <property type="match status" value="4"/>
</dbReference>
<feature type="region of interest" description="Disordered" evidence="1">
    <location>
        <begin position="155"/>
        <end position="197"/>
    </location>
</feature>
<dbReference type="RefSeq" id="WP_172107976.1">
    <property type="nucleotide sequence ID" value="NZ_JABFDN010000001.1"/>
</dbReference>
<comment type="caution">
    <text evidence="3">The sequence shown here is derived from an EMBL/GenBank/DDBJ whole genome shotgun (WGS) entry which is preliminary data.</text>
</comment>
<dbReference type="InterPro" id="IPR019959">
    <property type="entry name" value="T1SS-143_rpt-cont_dom"/>
</dbReference>
<feature type="region of interest" description="Disordered" evidence="1">
    <location>
        <begin position="492"/>
        <end position="529"/>
    </location>
</feature>
<evidence type="ECO:0000256" key="1">
    <source>
        <dbReference type="SAM" id="MobiDB-lite"/>
    </source>
</evidence>
<name>A0ABX2C587_9BRAD</name>
<protein>
    <submittedName>
        <fullName evidence="3">Tandem-95 repeat protein</fullName>
    </submittedName>
</protein>
<dbReference type="Gene3D" id="2.60.40.3440">
    <property type="match status" value="1"/>
</dbReference>
<dbReference type="PRINTS" id="PR00313">
    <property type="entry name" value="CABNDNGRPT"/>
</dbReference>